<dbReference type="InterPro" id="IPR003406">
    <property type="entry name" value="Glyco_trans_14"/>
</dbReference>
<gene>
    <name evidence="7" type="ORF">CR513_00432</name>
</gene>
<dbReference type="AlphaFoldDB" id="A0A371IHF9"/>
<comment type="caution">
    <text evidence="7">The sequence shown here is derived from an EMBL/GenBank/DDBJ whole genome shotgun (WGS) entry which is preliminary data.</text>
</comment>
<feature type="non-terminal residue" evidence="7">
    <location>
        <position position="379"/>
    </location>
</feature>
<dbReference type="InterPro" id="IPR044174">
    <property type="entry name" value="BC10-like"/>
</dbReference>
<name>A0A371IHF9_MUCPR</name>
<evidence type="ECO:0000256" key="6">
    <source>
        <dbReference type="SAM" id="Phobius"/>
    </source>
</evidence>
<evidence type="ECO:0000313" key="7">
    <source>
        <dbReference type="EMBL" id="RDY14497.1"/>
    </source>
</evidence>
<dbReference type="STRING" id="157652.A0A371IHF9"/>
<keyword evidence="5" id="KW-0325">Glycoprotein</keyword>
<evidence type="ECO:0008006" key="9">
    <source>
        <dbReference type="Google" id="ProtNLM"/>
    </source>
</evidence>
<evidence type="ECO:0000256" key="4">
    <source>
        <dbReference type="ARBA" id="ARBA00023136"/>
    </source>
</evidence>
<dbReference type="OrthoDB" id="191334at2759"/>
<organism evidence="7 8">
    <name type="scientific">Mucuna pruriens</name>
    <name type="common">Velvet bean</name>
    <name type="synonym">Dolichos pruriens</name>
    <dbReference type="NCBI Taxonomy" id="157652"/>
    <lineage>
        <taxon>Eukaryota</taxon>
        <taxon>Viridiplantae</taxon>
        <taxon>Streptophyta</taxon>
        <taxon>Embryophyta</taxon>
        <taxon>Tracheophyta</taxon>
        <taxon>Spermatophyta</taxon>
        <taxon>Magnoliopsida</taxon>
        <taxon>eudicotyledons</taxon>
        <taxon>Gunneridae</taxon>
        <taxon>Pentapetalae</taxon>
        <taxon>rosids</taxon>
        <taxon>fabids</taxon>
        <taxon>Fabales</taxon>
        <taxon>Fabaceae</taxon>
        <taxon>Papilionoideae</taxon>
        <taxon>50 kb inversion clade</taxon>
        <taxon>NPAAA clade</taxon>
        <taxon>indigoferoid/millettioid clade</taxon>
        <taxon>Phaseoleae</taxon>
        <taxon>Mucuna</taxon>
    </lineage>
</organism>
<keyword evidence="8" id="KW-1185">Reference proteome</keyword>
<keyword evidence="4 6" id="KW-0472">Membrane</keyword>
<dbReference type="Proteomes" id="UP000257109">
    <property type="component" value="Unassembled WGS sequence"/>
</dbReference>
<evidence type="ECO:0000256" key="1">
    <source>
        <dbReference type="ARBA" id="ARBA00004606"/>
    </source>
</evidence>
<dbReference type="GO" id="GO:0016020">
    <property type="term" value="C:membrane"/>
    <property type="evidence" value="ECO:0007669"/>
    <property type="project" value="UniProtKB-SubCell"/>
</dbReference>
<dbReference type="GO" id="GO:0016757">
    <property type="term" value="F:glycosyltransferase activity"/>
    <property type="evidence" value="ECO:0007669"/>
    <property type="project" value="UniProtKB-KW"/>
</dbReference>
<evidence type="ECO:0000256" key="5">
    <source>
        <dbReference type="ARBA" id="ARBA00023180"/>
    </source>
</evidence>
<protein>
    <recommendedName>
        <fullName evidence="9">Core-2/I-branching beta-1,6-N-acetylglucosaminyltransferase family protein</fullName>
    </recommendedName>
</protein>
<evidence type="ECO:0000256" key="3">
    <source>
        <dbReference type="ARBA" id="ARBA00022679"/>
    </source>
</evidence>
<comment type="subcellular location">
    <subcellularLocation>
        <location evidence="1">Membrane</location>
        <topology evidence="1">Single-pass type II membrane protein</topology>
    </subcellularLocation>
</comment>
<evidence type="ECO:0000313" key="8">
    <source>
        <dbReference type="Proteomes" id="UP000257109"/>
    </source>
</evidence>
<accession>A0A371IHF9</accession>
<dbReference type="Pfam" id="PF02485">
    <property type="entry name" value="Branch"/>
    <property type="match status" value="1"/>
</dbReference>
<proteinExistence type="predicted"/>
<evidence type="ECO:0000256" key="2">
    <source>
        <dbReference type="ARBA" id="ARBA00022676"/>
    </source>
</evidence>
<dbReference type="EMBL" id="QJKJ01000066">
    <property type="protein sequence ID" value="RDY14497.1"/>
    <property type="molecule type" value="Genomic_DNA"/>
</dbReference>
<sequence>MQSRLEEGKELRITPSRPFPLRLLQFFLLFLVIGLGASFLSMYMIRHFGIHNVALVQSSFKPCFEQPETIESWIRPPATLLHTMNDTELFWRASFVPRIKSVPFKRTPKIAFMFLTKGPLPMAPLWEKFFQGHNESLYSIYIHSLPSYSSDFSSSSVFYRRQIPSQVAEWGMMSMCDAERRLLANALLDISNEWFVLLSEACIPLQNFSIVYRYLSRSRYSFMGAYDEPGPYGRGRYDENMAPEINISDWRKGSQWFEIKRELAVRIVEDKTYYPKLKQFCTPHKCYVDEHYFQTMLTINTPLLLANRSLTYVDWSRGGAHPATFGKGDIKEEFFKKILQDQTCLYNNQPSSLCFLFARKFAPNALGPLLDIAPKALGI</sequence>
<keyword evidence="2" id="KW-0328">Glycosyltransferase</keyword>
<keyword evidence="3" id="KW-0808">Transferase</keyword>
<dbReference type="PANTHER" id="PTHR31042:SF122">
    <property type="entry name" value="CORE-2_I-BRANCHING ENZYME"/>
    <property type="match status" value="1"/>
</dbReference>
<feature type="transmembrane region" description="Helical" evidence="6">
    <location>
        <begin position="21"/>
        <end position="45"/>
    </location>
</feature>
<dbReference type="PANTHER" id="PTHR31042">
    <property type="entry name" value="CORE-2/I-BRANCHING BETA-1,6-N-ACETYLGLUCOSAMINYLTRANSFERASE FAMILY PROTEIN-RELATED"/>
    <property type="match status" value="1"/>
</dbReference>
<keyword evidence="6" id="KW-1133">Transmembrane helix</keyword>
<reference evidence="7" key="1">
    <citation type="submission" date="2018-05" db="EMBL/GenBank/DDBJ databases">
        <title>Draft genome of Mucuna pruriens seed.</title>
        <authorList>
            <person name="Nnadi N.E."/>
            <person name="Vos R."/>
            <person name="Hasami M.H."/>
            <person name="Devisetty U.K."/>
            <person name="Aguiy J.C."/>
        </authorList>
    </citation>
    <scope>NUCLEOTIDE SEQUENCE [LARGE SCALE GENOMIC DNA]</scope>
    <source>
        <strain evidence="7">JCA_2017</strain>
    </source>
</reference>
<keyword evidence="6" id="KW-0812">Transmembrane</keyword>